<accession>V8C5V0</accession>
<evidence type="ECO:0000313" key="2">
    <source>
        <dbReference type="Proteomes" id="UP000018683"/>
    </source>
</evidence>
<dbReference type="HOGENOM" id="CLU_1783489_0_0_9"/>
<reference evidence="1 2" key="1">
    <citation type="submission" date="2013-10" db="EMBL/GenBank/DDBJ databases">
        <title>The Genome Sequence of Ruminococcus lactaris CC59_002D.</title>
        <authorList>
            <consortium name="The Broad Institute Genomics Platform"/>
            <person name="Earl A."/>
            <person name="Allen-Vercoe E."/>
            <person name="Daigneault M."/>
            <person name="Young S.K."/>
            <person name="Zeng Q."/>
            <person name="Gargeya S."/>
            <person name="Fitzgerald M."/>
            <person name="Abouelleil A."/>
            <person name="Alvarado L."/>
            <person name="Chapman S.B."/>
            <person name="Gainer-Dewar J."/>
            <person name="Goldberg J."/>
            <person name="Griggs A."/>
            <person name="Gujja S."/>
            <person name="Hansen M."/>
            <person name="Howarth C."/>
            <person name="Imamovic A."/>
            <person name="Ireland A."/>
            <person name="Larimer J."/>
            <person name="McCowan C."/>
            <person name="Murphy C."/>
            <person name="Pearson M."/>
            <person name="Poon T.W."/>
            <person name="Priest M."/>
            <person name="Roberts A."/>
            <person name="Saif S."/>
            <person name="Shea T."/>
            <person name="Sykes S."/>
            <person name="Wortman J."/>
            <person name="Nusbaum C."/>
            <person name="Birren B."/>
        </authorList>
    </citation>
    <scope>NUCLEOTIDE SEQUENCE [LARGE SCALE GENOMIC DNA]</scope>
    <source>
        <strain evidence="1 2">CC59_002D</strain>
    </source>
</reference>
<dbReference type="RefSeq" id="WP_023922066.1">
    <property type="nucleotide sequence ID" value="NZ_KI669408.1"/>
</dbReference>
<evidence type="ECO:0008006" key="3">
    <source>
        <dbReference type="Google" id="ProtNLM"/>
    </source>
</evidence>
<proteinExistence type="predicted"/>
<dbReference type="EMBL" id="AZJE01000019">
    <property type="protein sequence ID" value="ETD22121.1"/>
    <property type="molecule type" value="Genomic_DNA"/>
</dbReference>
<gene>
    <name evidence="1" type="ORF">HMPREF1202_01576</name>
</gene>
<dbReference type="OrthoDB" id="5420191at2"/>
<organism evidence="1 2">
    <name type="scientific">[Ruminococcus] lactaris CC59_002D</name>
    <dbReference type="NCBI Taxonomy" id="1073376"/>
    <lineage>
        <taxon>Bacteria</taxon>
        <taxon>Bacillati</taxon>
        <taxon>Bacillota</taxon>
        <taxon>Clostridia</taxon>
        <taxon>Lachnospirales</taxon>
        <taxon>Lachnospiraceae</taxon>
        <taxon>Mediterraneibacter</taxon>
    </lineage>
</organism>
<evidence type="ECO:0000313" key="1">
    <source>
        <dbReference type="EMBL" id="ETD22121.1"/>
    </source>
</evidence>
<protein>
    <recommendedName>
        <fullName evidence="3">HEPN domain-containing protein</fullName>
    </recommendedName>
</protein>
<dbReference type="AlphaFoldDB" id="V8C5V0"/>
<sequence>MALSANKRNYKKAFTTHANSYDKWNIGSDYSRRLLLCYCVECGLKCLIMQTDNINTVSQANEETAKVLHSHDFRTLLSKVKQAGNYKFKQFPTEYGENVGSSDYHQLCRYLIAPANRKITYLKEFDNTLIQIKEWLKEVV</sequence>
<comment type="caution">
    <text evidence="1">The sequence shown here is derived from an EMBL/GenBank/DDBJ whole genome shotgun (WGS) entry which is preliminary data.</text>
</comment>
<dbReference type="Proteomes" id="UP000018683">
    <property type="component" value="Unassembled WGS sequence"/>
</dbReference>
<name>V8C5V0_9FIRM</name>